<dbReference type="NCBIfam" id="NF041728">
    <property type="entry name" value="BPSL0761_fam"/>
    <property type="match status" value="1"/>
</dbReference>
<dbReference type="Proteomes" id="UP000183417">
    <property type="component" value="Unassembled WGS sequence"/>
</dbReference>
<dbReference type="EMBL" id="FNPE01000002">
    <property type="protein sequence ID" value="SDY12444.1"/>
    <property type="molecule type" value="Genomic_DNA"/>
</dbReference>
<organism evidence="1 2">
    <name type="scientific">Delftia lacustris</name>
    <dbReference type="NCBI Taxonomy" id="558537"/>
    <lineage>
        <taxon>Bacteria</taxon>
        <taxon>Pseudomonadati</taxon>
        <taxon>Pseudomonadota</taxon>
        <taxon>Betaproteobacteria</taxon>
        <taxon>Burkholderiales</taxon>
        <taxon>Comamonadaceae</taxon>
        <taxon>Delftia</taxon>
    </lineage>
</organism>
<reference evidence="1 2" key="1">
    <citation type="submission" date="2016-10" db="EMBL/GenBank/DDBJ databases">
        <authorList>
            <person name="de Groot N.N."/>
        </authorList>
    </citation>
    <scope>NUCLEOTIDE SEQUENCE [LARGE SCALE GENOMIC DNA]</scope>
    <source>
        <strain evidence="1 2">LMG 24775</strain>
    </source>
</reference>
<dbReference type="RefSeq" id="WP_016445633.1">
    <property type="nucleotide sequence ID" value="NZ_CP141274.1"/>
</dbReference>
<dbReference type="GeneID" id="94690489"/>
<evidence type="ECO:0000313" key="1">
    <source>
        <dbReference type="EMBL" id="SDY12444.1"/>
    </source>
</evidence>
<gene>
    <name evidence="1" type="ORF">SAMN05421547_102560</name>
</gene>
<dbReference type="AlphaFoldDB" id="A0A1H3HCD7"/>
<protein>
    <submittedName>
        <fullName evidence="1">Uncharacterized protein</fullName>
    </submittedName>
</protein>
<accession>A0A1H3HCD7</accession>
<sequence>MTTPDERLRALRYAEELLGRIVDDAHVPAAVRQRARDLAMAFPGRRELLAGIETPGARLTPIGAQAIIDAGVFFARIGRPDIDDEETRTLLDTVMRHYPTSRDGWRDAQHLQSVPLADFLAEEST</sequence>
<proteinExistence type="predicted"/>
<name>A0A1H3HCD7_9BURK</name>
<dbReference type="InterPro" id="IPR049723">
    <property type="entry name" value="BPSL0761-like"/>
</dbReference>
<evidence type="ECO:0000313" key="2">
    <source>
        <dbReference type="Proteomes" id="UP000183417"/>
    </source>
</evidence>